<dbReference type="Pfam" id="PF13424">
    <property type="entry name" value="TPR_12"/>
    <property type="match status" value="1"/>
</dbReference>
<gene>
    <name evidence="3" type="ORF">Pla100_32090</name>
</gene>
<name>A0A5C6A8E6_9BACT</name>
<dbReference type="Pfam" id="PF12770">
    <property type="entry name" value="CHAT"/>
    <property type="match status" value="1"/>
</dbReference>
<dbReference type="RefSeq" id="WP_146578621.1">
    <property type="nucleotide sequence ID" value="NZ_SJPM01000006.1"/>
</dbReference>
<evidence type="ECO:0000313" key="3">
    <source>
        <dbReference type="EMBL" id="TWT95568.1"/>
    </source>
</evidence>
<evidence type="ECO:0000259" key="2">
    <source>
        <dbReference type="Pfam" id="PF12770"/>
    </source>
</evidence>
<dbReference type="InterPro" id="IPR011990">
    <property type="entry name" value="TPR-like_helical_dom_sf"/>
</dbReference>
<proteinExistence type="predicted"/>
<protein>
    <submittedName>
        <fullName evidence="3">CHAT domain protein</fullName>
    </submittedName>
</protein>
<evidence type="ECO:0000313" key="4">
    <source>
        <dbReference type="Proteomes" id="UP000316213"/>
    </source>
</evidence>
<dbReference type="InterPro" id="IPR024983">
    <property type="entry name" value="CHAT_dom"/>
</dbReference>
<sequence precursor="true">MLYRSLQTTSTIDRRLTCLALALWLMVVPSSAADEPDSIADWERLANAALQDGDFATSRSLTQRGLDLALDDGPNFSRWVVGVYFVLDLEMSRGRFQESSEFLTRQRTMLDQFDSVPVWVRTTMDETARELAKIESADESDRKKWIELETALAEAVGDEAVAIVDQLIAVESKWFGDDSVGVALNRSRIANIYLDDVDRTDEQVARVGMEVSQMERTFRDTYGEEFATKHVDGPLPLLIRGRWHLARGEQDLAVQAFEECMRAKESLGDQLGVADMVDWQALAYSEKEDWENAEKALQKVISGYVKTDGRDLLPDSRTRRAIALNQLGRHDEAIAELMEVPTDAQTHMISWLTPLTDQIMGNAQWGKEQYDLAAKHYLRSAVGYFDQDQVEESLYRLIDAGDCYSMLDDPITATMLYEQVISQAVLQVPDMDLAVCRESLKEQKRLAEELSEGDADDYRNVYLIEDEDETMVVTSPTRLQSGSDVLADLKTGDRVFRIGQQDDWIHVRYQGKNGFVRSGSLASLWDQKEQEAYDRVDRLLAEDSRRKDRFEQWENQCDAYIQRYDQGDVDGALLDARQTLQLLESIVGKDHFLTAINRSDILSMVREIGGDLVDEKEHALRTMTQYIREFGPDTIETAFAVTDVADVFAQEGNDIDALKYHNQALSIYASVFGPDHQRTLFIANDIALNEYFLGLLDEARERLSHTIEAETSQGNGLSILVSDAHLYLSYIELEDDNFAQAYAEAYQSLSILHRNGLRGADLVRRVESALAAIEVWRGDSAGGMQRLKDLQIARLEVEAEADSMMDYQTALALMIANPVTADPWIARYRDEVLDSHGDDHIQANDIDLMASMNQLQQGNMSLTLTGLDRIRRRVHKYLQAVLSDLPISQQIAFLKMNDQPNLHQSLSLAYLQDSQEVLQKQVQWLINGKAMSDQINGQQIGFLKQLKTPEQFQAFSEWRLIRRQAALSGNPRTRLDQVLAYRKELDGLQEQKLQTLGDDMARRLQDADQPWVDFDAFGQTLDDDEIYIDFIKLTPLQSLLEGKARLESLEFAEPVYAAWSVRNNGEVRFYDLGPAERIERTIAEVRRVIGDSVVDITMTGEQAAEQKLSPVLAELSSQLWEPFASSVQPEERLVISPDAGLWLVPWAALTISNAEDSIGDSPRYLVEEHAIELIVSGRDRLRKYETFPKTPPVIVADPAFDAEIGALQPQSPEPAASRSLVADLAFERVSRLPATRLEAVSIKPRLDKISGQPAILKLGEDAVEGFVKSIHSPHTLVISTHGFFLPSDSSSPILDRFSRQLLQLRSVAPKASPALTSTPSSTDTETPSKPLFALFRCGLLMAGCNDAQNATTAVDDGILTGFEILGLDLRGTELVVLSACDTGLGDIAEGEGVSGLRMAFQLAGANTVLSSLWSVDDLQTAKLMTLFFQAYEPSQSAPDALKNAQRQVIADRRARSQAAHPLLWAAFSITARGSQNEN</sequence>
<keyword evidence="4" id="KW-1185">Reference proteome</keyword>
<dbReference type="SUPFAM" id="SSF48452">
    <property type="entry name" value="TPR-like"/>
    <property type="match status" value="2"/>
</dbReference>
<dbReference type="PANTHER" id="PTHR10098">
    <property type="entry name" value="RAPSYN-RELATED"/>
    <property type="match status" value="1"/>
</dbReference>
<dbReference type="OrthoDB" id="220792at2"/>
<reference evidence="3 4" key="1">
    <citation type="submission" date="2019-02" db="EMBL/GenBank/DDBJ databases">
        <title>Deep-cultivation of Planctomycetes and their phenomic and genomic characterization uncovers novel biology.</title>
        <authorList>
            <person name="Wiegand S."/>
            <person name="Jogler M."/>
            <person name="Boedeker C."/>
            <person name="Pinto D."/>
            <person name="Vollmers J."/>
            <person name="Rivas-Marin E."/>
            <person name="Kohn T."/>
            <person name="Peeters S.H."/>
            <person name="Heuer A."/>
            <person name="Rast P."/>
            <person name="Oberbeckmann S."/>
            <person name="Bunk B."/>
            <person name="Jeske O."/>
            <person name="Meyerdierks A."/>
            <person name="Storesund J.E."/>
            <person name="Kallscheuer N."/>
            <person name="Luecker S."/>
            <person name="Lage O.M."/>
            <person name="Pohl T."/>
            <person name="Merkel B.J."/>
            <person name="Hornburger P."/>
            <person name="Mueller R.-W."/>
            <person name="Bruemmer F."/>
            <person name="Labrenz M."/>
            <person name="Spormann A.M."/>
            <person name="Op Den Camp H."/>
            <person name="Overmann J."/>
            <person name="Amann R."/>
            <person name="Jetten M.S.M."/>
            <person name="Mascher T."/>
            <person name="Medema M.H."/>
            <person name="Devos D.P."/>
            <person name="Kaster A.-K."/>
            <person name="Ovreas L."/>
            <person name="Rohde M."/>
            <person name="Galperin M.Y."/>
            <person name="Jogler C."/>
        </authorList>
    </citation>
    <scope>NUCLEOTIDE SEQUENCE [LARGE SCALE GENOMIC DNA]</scope>
    <source>
        <strain evidence="3 4">Pla100</strain>
    </source>
</reference>
<dbReference type="Gene3D" id="1.25.40.10">
    <property type="entry name" value="Tetratricopeptide repeat domain"/>
    <property type="match status" value="2"/>
</dbReference>
<dbReference type="Gene3D" id="2.30.30.40">
    <property type="entry name" value="SH3 Domains"/>
    <property type="match status" value="1"/>
</dbReference>
<feature type="signal peptide" evidence="1">
    <location>
        <begin position="1"/>
        <end position="32"/>
    </location>
</feature>
<comment type="caution">
    <text evidence="3">The sequence shown here is derived from an EMBL/GenBank/DDBJ whole genome shotgun (WGS) entry which is preliminary data.</text>
</comment>
<dbReference type="EMBL" id="SJPM01000006">
    <property type="protein sequence ID" value="TWT95568.1"/>
    <property type="molecule type" value="Genomic_DNA"/>
</dbReference>
<feature type="chain" id="PRO_5022789674" evidence="1">
    <location>
        <begin position="33"/>
        <end position="1478"/>
    </location>
</feature>
<accession>A0A5C6A8E6</accession>
<evidence type="ECO:0000256" key="1">
    <source>
        <dbReference type="SAM" id="SignalP"/>
    </source>
</evidence>
<feature type="domain" description="CHAT" evidence="2">
    <location>
        <begin position="1111"/>
        <end position="1469"/>
    </location>
</feature>
<organism evidence="3 4">
    <name type="scientific">Neorhodopirellula pilleata</name>
    <dbReference type="NCBI Taxonomy" id="2714738"/>
    <lineage>
        <taxon>Bacteria</taxon>
        <taxon>Pseudomonadati</taxon>
        <taxon>Planctomycetota</taxon>
        <taxon>Planctomycetia</taxon>
        <taxon>Pirellulales</taxon>
        <taxon>Pirellulaceae</taxon>
        <taxon>Neorhodopirellula</taxon>
    </lineage>
</organism>
<keyword evidence="1" id="KW-0732">Signal</keyword>
<dbReference type="Proteomes" id="UP000316213">
    <property type="component" value="Unassembled WGS sequence"/>
</dbReference>
<dbReference type="PANTHER" id="PTHR10098:SF112">
    <property type="entry name" value="SLR0380 PROTEIN"/>
    <property type="match status" value="1"/>
</dbReference>